<protein>
    <recommendedName>
        <fullName evidence="1">Type I restriction enzyme R protein N-terminal domain-containing protein</fullName>
    </recommendedName>
</protein>
<proteinExistence type="predicted"/>
<reference evidence="2 3" key="1">
    <citation type="submission" date="2023-02" db="EMBL/GenBank/DDBJ databases">
        <title>Dictyobacter halimunensis sp. nov., a new member of the class Ktedonobacteria from forest soil in a geothermal area.</title>
        <authorList>
            <person name="Rachmania M.K."/>
            <person name="Ningsih F."/>
            <person name="Sakai Y."/>
            <person name="Yabe S."/>
            <person name="Yokota A."/>
            <person name="Sjamsuridzal W."/>
        </authorList>
    </citation>
    <scope>NUCLEOTIDE SEQUENCE [LARGE SCALE GENOMIC DNA]</scope>
    <source>
        <strain evidence="2 3">S3.2.2.5</strain>
    </source>
</reference>
<evidence type="ECO:0000259" key="1">
    <source>
        <dbReference type="Pfam" id="PF13588"/>
    </source>
</evidence>
<gene>
    <name evidence="2" type="ORF">KDH_66440</name>
</gene>
<dbReference type="EMBL" id="BSRI01000002">
    <property type="protein sequence ID" value="GLV59820.1"/>
    <property type="molecule type" value="Genomic_DNA"/>
</dbReference>
<organism evidence="2 3">
    <name type="scientific">Dictyobacter halimunensis</name>
    <dbReference type="NCBI Taxonomy" id="3026934"/>
    <lineage>
        <taxon>Bacteria</taxon>
        <taxon>Bacillati</taxon>
        <taxon>Chloroflexota</taxon>
        <taxon>Ktedonobacteria</taxon>
        <taxon>Ktedonobacterales</taxon>
        <taxon>Dictyobacteraceae</taxon>
        <taxon>Dictyobacter</taxon>
    </lineage>
</organism>
<evidence type="ECO:0000313" key="3">
    <source>
        <dbReference type="Proteomes" id="UP001344906"/>
    </source>
</evidence>
<sequence length="704" mass="82466">MSNTQFIEWVRSFNSNVLQNEDDVETKFILPLFKHLGYPDNHRRGKYSIQGYQPGKNKIGRKPEIDQIYFSTEEKNKQDKETSLILIEAKEPREKNLTDAIHQAEFYGHFLEPLLLFITNGQHIHVLKRHRFRDNEQVFNFSVQELWNDSIANDFYNQLHYEYIKHLKLETIDVLTHKLSIDLLNAYKRYPDLQNQLVKGDFTPQTREDRNSFVFIRPTVAITCTLPIAFEEGNCSIEFSNIMLRGLTCYLSHKDILMLFSPGLGTPPAQGERRFLRQTEGNWFEARLGQTTVLLSEREASELCDAIDGVFQRYKANIVKAANILEIHEYSTVSIQNMIGFPLFAVDRWLWNLMKLFTELFLYSPKKSPGYLFSSSGMEIQICNKARRDHTLIWPRVDTTDTSPSGNSGIQILYVDPITYHHTIYHDSWENTKDQSEEPSFEQVGPLGIWTAKYTEKWLLRQFIPVIFDTFLHQSHHSESILKPLQTILPPAIWARYKKSGLTAEQIKTTMESAIHDYHKEIYSPDEHKYVSADPFRDNYIPFESIKSPKELAPYIACIETMFTNHHAQLNTILSNILQPYYASLAQIIRREEPNPLGTEYMKSKLRYVQRLRQAKNIEEQPNDLLTHEKILDYLDQQVILINHMDYEDKRVAAMLSRILSVALKEGVFDLQQKHLNTLIEAFKPLYEQYCFEAQFVENLFYEE</sequence>
<dbReference type="InterPro" id="IPR029464">
    <property type="entry name" value="HSDR_N"/>
</dbReference>
<dbReference type="Pfam" id="PF13588">
    <property type="entry name" value="HSDR_N_2"/>
    <property type="match status" value="1"/>
</dbReference>
<name>A0ABQ6G2U5_9CHLR</name>
<comment type="caution">
    <text evidence="2">The sequence shown here is derived from an EMBL/GenBank/DDBJ whole genome shotgun (WGS) entry which is preliminary data.</text>
</comment>
<feature type="domain" description="Type I restriction enzyme R protein N-terminal" evidence="1">
    <location>
        <begin position="21"/>
        <end position="130"/>
    </location>
</feature>
<accession>A0ABQ6G2U5</accession>
<evidence type="ECO:0000313" key="2">
    <source>
        <dbReference type="EMBL" id="GLV59820.1"/>
    </source>
</evidence>
<keyword evidence="3" id="KW-1185">Reference proteome</keyword>
<dbReference type="Gene3D" id="3.90.1570.30">
    <property type="match status" value="1"/>
</dbReference>
<dbReference type="Proteomes" id="UP001344906">
    <property type="component" value="Unassembled WGS sequence"/>
</dbReference>
<dbReference type="RefSeq" id="WP_338256638.1">
    <property type="nucleotide sequence ID" value="NZ_BSRI01000002.1"/>
</dbReference>